<feature type="domain" description="POTRA" evidence="7">
    <location>
        <begin position="59"/>
        <end position="125"/>
    </location>
</feature>
<sequence length="265" mass="30422">MVNFGSNKNLSNFRNPKIYSSNPKKERSLPKLPFALYRILFFILLLGAALYLVFFSAFFRVKEVIVEGNELVSIDEIIDAIPTGDNIFRINIEDLKSEVRGKVPEIKDMEIYRGIPDALKVVVLENDKAIIWESQGRKYLVNSQGVSYMDVTDMAGEFLELPRVVDSNNLTVKLNKRIVMPSFAAFVLNVNSNIEGLVNLEPEYYEVVETTVDVRLHTKSNYYIKFDTMRSSAKQLEDLKKVLVEKSPVITEYIDLRVPGWAYYK</sequence>
<keyword evidence="5" id="KW-0131">Cell cycle</keyword>
<evidence type="ECO:0000256" key="2">
    <source>
        <dbReference type="ARBA" id="ARBA00022618"/>
    </source>
</evidence>
<evidence type="ECO:0000313" key="9">
    <source>
        <dbReference type="Proteomes" id="UP000178583"/>
    </source>
</evidence>
<keyword evidence="3 6" id="KW-0812">Transmembrane</keyword>
<dbReference type="AlphaFoldDB" id="A0A1F5E9J2"/>
<dbReference type="InterPro" id="IPR013685">
    <property type="entry name" value="POTRA_FtsQ_type"/>
</dbReference>
<dbReference type="EMBL" id="MEZY01000027">
    <property type="protein sequence ID" value="OGD64021.1"/>
    <property type="molecule type" value="Genomic_DNA"/>
</dbReference>
<dbReference type="GO" id="GO:0051301">
    <property type="term" value="P:cell division"/>
    <property type="evidence" value="ECO:0007669"/>
    <property type="project" value="UniProtKB-KW"/>
</dbReference>
<accession>A0A1F5E9J2</accession>
<dbReference type="InterPro" id="IPR050487">
    <property type="entry name" value="FtsQ_DivIB"/>
</dbReference>
<keyword evidence="1" id="KW-1003">Cell membrane</keyword>
<dbReference type="Pfam" id="PF08478">
    <property type="entry name" value="POTRA_1"/>
    <property type="match status" value="1"/>
</dbReference>
<comment type="caution">
    <text evidence="8">The sequence shown here is derived from an EMBL/GenBank/DDBJ whole genome shotgun (WGS) entry which is preliminary data.</text>
</comment>
<dbReference type="Gene3D" id="3.10.20.310">
    <property type="entry name" value="membrane protein fhac"/>
    <property type="match status" value="1"/>
</dbReference>
<evidence type="ECO:0000256" key="6">
    <source>
        <dbReference type="SAM" id="Phobius"/>
    </source>
</evidence>
<dbReference type="STRING" id="1797472.A2215_04295"/>
<evidence type="ECO:0000259" key="7">
    <source>
        <dbReference type="Pfam" id="PF08478"/>
    </source>
</evidence>
<protein>
    <recommendedName>
        <fullName evidence="7">POTRA domain-containing protein</fullName>
    </recommendedName>
</protein>
<evidence type="ECO:0000256" key="1">
    <source>
        <dbReference type="ARBA" id="ARBA00022475"/>
    </source>
</evidence>
<dbReference type="Proteomes" id="UP000178583">
    <property type="component" value="Unassembled WGS sequence"/>
</dbReference>
<proteinExistence type="predicted"/>
<gene>
    <name evidence="8" type="ORF">A2215_04295</name>
</gene>
<reference evidence="8 9" key="1">
    <citation type="journal article" date="2016" name="Nat. Commun.">
        <title>Thousands of microbial genomes shed light on interconnected biogeochemical processes in an aquifer system.</title>
        <authorList>
            <person name="Anantharaman K."/>
            <person name="Brown C.T."/>
            <person name="Hug L.A."/>
            <person name="Sharon I."/>
            <person name="Castelle C.J."/>
            <person name="Probst A.J."/>
            <person name="Thomas B.C."/>
            <person name="Singh A."/>
            <person name="Wilkins M.J."/>
            <person name="Karaoz U."/>
            <person name="Brodie E.L."/>
            <person name="Williams K.H."/>
            <person name="Hubbard S.S."/>
            <person name="Banfield J.F."/>
        </authorList>
    </citation>
    <scope>NUCLEOTIDE SEQUENCE [LARGE SCALE GENOMIC DNA]</scope>
</reference>
<dbReference type="PANTHER" id="PTHR37820">
    <property type="entry name" value="CELL DIVISION PROTEIN DIVIB"/>
    <property type="match status" value="1"/>
</dbReference>
<keyword evidence="2" id="KW-0132">Cell division</keyword>
<evidence type="ECO:0000313" key="8">
    <source>
        <dbReference type="EMBL" id="OGD64021.1"/>
    </source>
</evidence>
<evidence type="ECO:0000256" key="4">
    <source>
        <dbReference type="ARBA" id="ARBA00022989"/>
    </source>
</evidence>
<keyword evidence="4 6" id="KW-1133">Transmembrane helix</keyword>
<dbReference type="GO" id="GO:0005886">
    <property type="term" value="C:plasma membrane"/>
    <property type="evidence" value="ECO:0007669"/>
    <property type="project" value="TreeGrafter"/>
</dbReference>
<evidence type="ECO:0000256" key="5">
    <source>
        <dbReference type="ARBA" id="ARBA00023306"/>
    </source>
</evidence>
<evidence type="ECO:0000256" key="3">
    <source>
        <dbReference type="ARBA" id="ARBA00022692"/>
    </source>
</evidence>
<organism evidence="8 9">
    <name type="scientific">Candidatus Berkelbacteria bacterium RIFOXYA2_FULL_43_10</name>
    <dbReference type="NCBI Taxonomy" id="1797472"/>
    <lineage>
        <taxon>Bacteria</taxon>
        <taxon>Candidatus Berkelbacteria</taxon>
    </lineage>
</organism>
<keyword evidence="6" id="KW-0472">Membrane</keyword>
<dbReference type="PANTHER" id="PTHR37820:SF1">
    <property type="entry name" value="CELL DIVISION PROTEIN FTSQ"/>
    <property type="match status" value="1"/>
</dbReference>
<name>A0A1F5E9J2_9BACT</name>
<feature type="transmembrane region" description="Helical" evidence="6">
    <location>
        <begin position="35"/>
        <end position="59"/>
    </location>
</feature>